<keyword evidence="1" id="KW-1185">Reference proteome</keyword>
<dbReference type="RefSeq" id="XP_075098788.1">
    <property type="nucleotide sequence ID" value="XM_075242687.1"/>
</dbReference>
<accession>A0AC58TNK5</accession>
<name>A0AC58TNK5_TOBAC</name>
<organism evidence="1 2">
    <name type="scientific">Nicotiana tabacum</name>
    <name type="common">Common tobacco</name>
    <dbReference type="NCBI Taxonomy" id="4097"/>
    <lineage>
        <taxon>Eukaryota</taxon>
        <taxon>Viridiplantae</taxon>
        <taxon>Streptophyta</taxon>
        <taxon>Embryophyta</taxon>
        <taxon>Tracheophyta</taxon>
        <taxon>Spermatophyta</taxon>
        <taxon>Magnoliopsida</taxon>
        <taxon>eudicotyledons</taxon>
        <taxon>Gunneridae</taxon>
        <taxon>Pentapetalae</taxon>
        <taxon>asterids</taxon>
        <taxon>lamiids</taxon>
        <taxon>Solanales</taxon>
        <taxon>Solanaceae</taxon>
        <taxon>Nicotianoideae</taxon>
        <taxon>Nicotianeae</taxon>
        <taxon>Nicotiana</taxon>
    </lineage>
</organism>
<evidence type="ECO:0000313" key="2">
    <source>
        <dbReference type="RefSeq" id="XP_075098788.1"/>
    </source>
</evidence>
<gene>
    <name evidence="2" type="primary">LOC142175707</name>
</gene>
<proteinExistence type="predicted"/>
<reference evidence="1" key="1">
    <citation type="journal article" date="2014" name="Nat. Commun.">
        <title>The tobacco genome sequence and its comparison with those of tomato and potato.</title>
        <authorList>
            <person name="Sierro N."/>
            <person name="Battey J.N."/>
            <person name="Ouadi S."/>
            <person name="Bakaher N."/>
            <person name="Bovet L."/>
            <person name="Willig A."/>
            <person name="Goepfert S."/>
            <person name="Peitsch M.C."/>
            <person name="Ivanov N.V."/>
        </authorList>
    </citation>
    <scope>NUCLEOTIDE SEQUENCE [LARGE SCALE GENOMIC DNA]</scope>
</reference>
<reference evidence="2" key="2">
    <citation type="submission" date="2025-08" db="UniProtKB">
        <authorList>
            <consortium name="RefSeq"/>
        </authorList>
    </citation>
    <scope>IDENTIFICATION</scope>
    <source>
        <tissue evidence="2">Leaf</tissue>
    </source>
</reference>
<protein>
    <submittedName>
        <fullName evidence="2">Uncharacterized protein LOC142175707</fullName>
    </submittedName>
</protein>
<dbReference type="Proteomes" id="UP000790787">
    <property type="component" value="Chromosome 22"/>
</dbReference>
<evidence type="ECO:0000313" key="1">
    <source>
        <dbReference type="Proteomes" id="UP000790787"/>
    </source>
</evidence>
<sequence>MSDNTANTLAPNTTGGIPTIDSNHAYLFHFSDAPGMSLVNTAFDGKGFQGWRRSVLIALFAKNKIGFINGACPAPALTSRDYQPWSRCNDMVTSWLLNSLSKDIGDSVIYSKSAKDLCTNLEHRFGQSNGAKLYHLRKELSSCLCVCEGKQKLEKSLNDERLIQFLMDSLSFMVTNQNNFEQRSARQMQRNPIQHQKFGNNIQKVTNSTQRNTTFKGKKTKFNPNETCSHCKKVGHTVSDCYRIIGFPEDFEFTKGNQVRTRSNGLVQLIKQVKGADSGNSGTDINANDVAGTIARYSGTCLSRPLVKRAQGFVSFSFSSSSVSDVNLWHIRLGHLPFLSMKHLSFISLPSNSDCFCQICPKARQTRIPFPLSQIKLTRAFELIHVDVWGPYKESTYNGFKYFLTVVDDYSREIWTFLMSTNSNTFGLLKNFLTMVERQFGVKVQKIRTDNAFELGKGSQEAAFLAFQGVLHQTSCVATPQQNGVVERKHRHLLEIARALLFQSKLPLPYWGECVLTATYFINRLPSRVLKGKTPYFFLFKQKPSYELLKCFGYLCFVST</sequence>